<dbReference type="AlphaFoldDB" id="A0A415D4C1"/>
<proteinExistence type="predicted"/>
<evidence type="ECO:0000313" key="2">
    <source>
        <dbReference type="EMBL" id="RHJ60917.1"/>
    </source>
</evidence>
<dbReference type="EMBL" id="QRMI01000019">
    <property type="protein sequence ID" value="RHJ60917.1"/>
    <property type="molecule type" value="Genomic_DNA"/>
</dbReference>
<keyword evidence="1" id="KW-0812">Transmembrane</keyword>
<keyword evidence="1" id="KW-0472">Membrane</keyword>
<evidence type="ECO:0000313" key="3">
    <source>
        <dbReference type="Proteomes" id="UP000285832"/>
    </source>
</evidence>
<keyword evidence="1" id="KW-1133">Transmembrane helix</keyword>
<gene>
    <name evidence="2" type="ORF">DW116_08420</name>
</gene>
<evidence type="ECO:0000256" key="1">
    <source>
        <dbReference type="SAM" id="Phobius"/>
    </source>
</evidence>
<reference evidence="2 3" key="1">
    <citation type="submission" date="2018-08" db="EMBL/GenBank/DDBJ databases">
        <title>A genome reference for cultivated species of the human gut microbiota.</title>
        <authorList>
            <person name="Zou Y."/>
            <person name="Xue W."/>
            <person name="Luo G."/>
        </authorList>
    </citation>
    <scope>NUCLEOTIDE SEQUENCE [LARGE SCALE GENOMIC DNA]</scope>
    <source>
        <strain evidence="2 3">AM09-9</strain>
    </source>
</reference>
<organism evidence="2 3">
    <name type="scientific">[Ruminococcus] lactaris</name>
    <dbReference type="NCBI Taxonomy" id="46228"/>
    <lineage>
        <taxon>Bacteria</taxon>
        <taxon>Bacillati</taxon>
        <taxon>Bacillota</taxon>
        <taxon>Clostridia</taxon>
        <taxon>Lachnospirales</taxon>
        <taxon>Lachnospiraceae</taxon>
        <taxon>Mediterraneibacter</taxon>
    </lineage>
</organism>
<feature type="transmembrane region" description="Helical" evidence="1">
    <location>
        <begin position="12"/>
        <end position="30"/>
    </location>
</feature>
<dbReference type="Proteomes" id="UP000285832">
    <property type="component" value="Unassembled WGS sequence"/>
</dbReference>
<name>A0A415D4C1_9FIRM</name>
<protein>
    <submittedName>
        <fullName evidence="2">Uncharacterized protein</fullName>
    </submittedName>
</protein>
<sequence length="63" mass="7776">MWHKVHEKELSKYLLLLVTTFCCYVAQNSLKEQRKCRQNVGKRTVEKENERKLRKRCQIHIRF</sequence>
<accession>A0A415D4C1</accession>
<comment type="caution">
    <text evidence="2">The sequence shown here is derived from an EMBL/GenBank/DDBJ whole genome shotgun (WGS) entry which is preliminary data.</text>
</comment>